<reference evidence="1" key="1">
    <citation type="journal article" date="2021" name="PeerJ">
        <title>Extensive microbial diversity within the chicken gut microbiome revealed by metagenomics and culture.</title>
        <authorList>
            <person name="Gilroy R."/>
            <person name="Ravi A."/>
            <person name="Getino M."/>
            <person name="Pursley I."/>
            <person name="Horton D.L."/>
            <person name="Alikhan N.F."/>
            <person name="Baker D."/>
            <person name="Gharbi K."/>
            <person name="Hall N."/>
            <person name="Watson M."/>
            <person name="Adriaenssens E.M."/>
            <person name="Foster-Nyarko E."/>
            <person name="Jarju S."/>
            <person name="Secka A."/>
            <person name="Antonio M."/>
            <person name="Oren A."/>
            <person name="Chaudhuri R.R."/>
            <person name="La Ragione R."/>
            <person name="Hildebrand F."/>
            <person name="Pallen M.J."/>
        </authorList>
    </citation>
    <scope>NUCLEOTIDE SEQUENCE</scope>
    <source>
        <strain evidence="1">CHK194-22301</strain>
    </source>
</reference>
<evidence type="ECO:0000313" key="2">
    <source>
        <dbReference type="Proteomes" id="UP000784793"/>
    </source>
</evidence>
<protein>
    <submittedName>
        <fullName evidence="1">Uncharacterized protein</fullName>
    </submittedName>
</protein>
<organism evidence="1 2">
    <name type="scientific">Lactobacillus crispatus</name>
    <dbReference type="NCBI Taxonomy" id="47770"/>
    <lineage>
        <taxon>Bacteria</taxon>
        <taxon>Bacillati</taxon>
        <taxon>Bacillota</taxon>
        <taxon>Bacilli</taxon>
        <taxon>Lactobacillales</taxon>
        <taxon>Lactobacillaceae</taxon>
        <taxon>Lactobacillus</taxon>
    </lineage>
</organism>
<comment type="caution">
    <text evidence="1">The sequence shown here is derived from an EMBL/GenBank/DDBJ whole genome shotgun (WGS) entry which is preliminary data.</text>
</comment>
<dbReference type="AlphaFoldDB" id="A0A921K573"/>
<evidence type="ECO:0000313" key="1">
    <source>
        <dbReference type="EMBL" id="HJF10313.1"/>
    </source>
</evidence>
<gene>
    <name evidence="1" type="ORF">K8V23_05950</name>
</gene>
<dbReference type="EMBL" id="DYXB01000092">
    <property type="protein sequence ID" value="HJF10313.1"/>
    <property type="molecule type" value="Genomic_DNA"/>
</dbReference>
<dbReference type="Proteomes" id="UP000784793">
    <property type="component" value="Unassembled WGS sequence"/>
</dbReference>
<reference evidence="1" key="2">
    <citation type="submission" date="2021-09" db="EMBL/GenBank/DDBJ databases">
        <authorList>
            <person name="Gilroy R."/>
        </authorList>
    </citation>
    <scope>NUCLEOTIDE SEQUENCE</scope>
    <source>
        <strain evidence="1">CHK194-22301</strain>
    </source>
</reference>
<proteinExistence type="predicted"/>
<sequence>MHNDKSKNISKKVLVYLPAGIVTTPEWLFSTFTTSSLANHGIRKVTEGLRTYRPSGEVEAGSIEFVVQINSSDLVIRISADTPIVYKGFKKWEALA</sequence>
<accession>A0A921K573</accession>
<name>A0A921K573_9LACO</name>